<protein>
    <submittedName>
        <fullName evidence="4">Uncharacterized protein LOC113522086</fullName>
    </submittedName>
</protein>
<dbReference type="OrthoDB" id="6346437at2759"/>
<dbReference type="InterPro" id="IPR044822">
    <property type="entry name" value="Myb_DNA-bind_4"/>
</dbReference>
<keyword evidence="3" id="KW-1185">Reference proteome</keyword>
<proteinExistence type="predicted"/>
<accession>A0A6J1X293</accession>
<evidence type="ECO:0000259" key="2">
    <source>
        <dbReference type="Pfam" id="PF13837"/>
    </source>
</evidence>
<organism evidence="3 4">
    <name type="scientific">Galleria mellonella</name>
    <name type="common">Greater wax moth</name>
    <dbReference type="NCBI Taxonomy" id="7137"/>
    <lineage>
        <taxon>Eukaryota</taxon>
        <taxon>Metazoa</taxon>
        <taxon>Ecdysozoa</taxon>
        <taxon>Arthropoda</taxon>
        <taxon>Hexapoda</taxon>
        <taxon>Insecta</taxon>
        <taxon>Pterygota</taxon>
        <taxon>Neoptera</taxon>
        <taxon>Endopterygota</taxon>
        <taxon>Lepidoptera</taxon>
        <taxon>Glossata</taxon>
        <taxon>Ditrysia</taxon>
        <taxon>Pyraloidea</taxon>
        <taxon>Pyralidae</taxon>
        <taxon>Galleriinae</taxon>
        <taxon>Galleria</taxon>
    </lineage>
</organism>
<sequence>MSAHEIEYIEAEEEYLQLNQSDIMETEIQDEAEDHWEHNSIKLMLNLYLQNIDKFRNPKMRKKNVWTEISNEVGKGPESCDKKFRNLKQTYIRLLKKKSKNKLAKVRWPYFATFEEIYSVNGEYQPEIQQKIQENSTENVAKVLLSIKTPKFDGEINENGEGSNSQNEEVRRKMNKRRYTEFKKATLEMRDRQRVVESKLDKLISIVEDSNNIQRERNRLFEEFLEKLNNT</sequence>
<dbReference type="Pfam" id="PF13837">
    <property type="entry name" value="Myb_DNA-bind_4"/>
    <property type="match status" value="1"/>
</dbReference>
<feature type="compositionally biased region" description="Low complexity" evidence="1">
    <location>
        <begin position="157"/>
        <end position="167"/>
    </location>
</feature>
<dbReference type="Proteomes" id="UP001652740">
    <property type="component" value="Unplaced"/>
</dbReference>
<dbReference type="KEGG" id="gmw:113522086"/>
<gene>
    <name evidence="4" type="primary">LOC113522086</name>
</gene>
<dbReference type="GeneID" id="113522086"/>
<dbReference type="AlphaFoldDB" id="A0A6J1X293"/>
<evidence type="ECO:0000256" key="1">
    <source>
        <dbReference type="SAM" id="MobiDB-lite"/>
    </source>
</evidence>
<feature type="domain" description="Myb/SANT-like DNA-binding" evidence="2">
    <location>
        <begin position="34"/>
        <end position="117"/>
    </location>
</feature>
<evidence type="ECO:0000313" key="4">
    <source>
        <dbReference type="RefSeq" id="XP_026763565.1"/>
    </source>
</evidence>
<feature type="region of interest" description="Disordered" evidence="1">
    <location>
        <begin position="154"/>
        <end position="174"/>
    </location>
</feature>
<evidence type="ECO:0000313" key="3">
    <source>
        <dbReference type="Proteomes" id="UP001652740"/>
    </source>
</evidence>
<dbReference type="RefSeq" id="XP_026763565.1">
    <property type="nucleotide sequence ID" value="XM_026907764.3"/>
</dbReference>
<reference evidence="4" key="1">
    <citation type="submission" date="2025-08" db="UniProtKB">
        <authorList>
            <consortium name="RefSeq"/>
        </authorList>
    </citation>
    <scope>IDENTIFICATION</scope>
    <source>
        <tissue evidence="4">Whole larvae</tissue>
    </source>
</reference>
<name>A0A6J1X293_GALME</name>
<dbReference type="Gene3D" id="1.10.10.60">
    <property type="entry name" value="Homeodomain-like"/>
    <property type="match status" value="1"/>
</dbReference>